<evidence type="ECO:0000256" key="2">
    <source>
        <dbReference type="SAM" id="MobiDB-lite"/>
    </source>
</evidence>
<feature type="coiled-coil region" evidence="1">
    <location>
        <begin position="370"/>
        <end position="400"/>
    </location>
</feature>
<feature type="region of interest" description="Disordered" evidence="2">
    <location>
        <begin position="412"/>
        <end position="439"/>
    </location>
</feature>
<evidence type="ECO:0000256" key="1">
    <source>
        <dbReference type="SAM" id="Coils"/>
    </source>
</evidence>
<evidence type="ECO:0000313" key="4">
    <source>
        <dbReference type="Proteomes" id="UP000324800"/>
    </source>
</evidence>
<keyword evidence="1" id="KW-0175">Coiled coil</keyword>
<dbReference type="EMBL" id="SNRW01001561">
    <property type="protein sequence ID" value="KAA6395922.1"/>
    <property type="molecule type" value="Genomic_DNA"/>
</dbReference>
<gene>
    <name evidence="3" type="ORF">EZS28_008553</name>
</gene>
<proteinExistence type="predicted"/>
<dbReference type="AlphaFoldDB" id="A0A5J4WMW0"/>
<organism evidence="3 4">
    <name type="scientific">Streblomastix strix</name>
    <dbReference type="NCBI Taxonomy" id="222440"/>
    <lineage>
        <taxon>Eukaryota</taxon>
        <taxon>Metamonada</taxon>
        <taxon>Preaxostyla</taxon>
        <taxon>Oxymonadida</taxon>
        <taxon>Streblomastigidae</taxon>
        <taxon>Streblomastix</taxon>
    </lineage>
</organism>
<accession>A0A5J4WMW0</accession>
<dbReference type="Proteomes" id="UP000324800">
    <property type="component" value="Unassembled WGS sequence"/>
</dbReference>
<reference evidence="3 4" key="1">
    <citation type="submission" date="2019-03" db="EMBL/GenBank/DDBJ databases">
        <title>Single cell metagenomics reveals metabolic interactions within the superorganism composed of flagellate Streblomastix strix and complex community of Bacteroidetes bacteria on its surface.</title>
        <authorList>
            <person name="Treitli S.C."/>
            <person name="Kolisko M."/>
            <person name="Husnik F."/>
            <person name="Keeling P."/>
            <person name="Hampl V."/>
        </authorList>
    </citation>
    <scope>NUCLEOTIDE SEQUENCE [LARGE SCALE GENOMIC DNA]</scope>
    <source>
        <strain evidence="3">ST1C</strain>
    </source>
</reference>
<evidence type="ECO:0000313" key="3">
    <source>
        <dbReference type="EMBL" id="KAA6395922.1"/>
    </source>
</evidence>
<comment type="caution">
    <text evidence="3">The sequence shown here is derived from an EMBL/GenBank/DDBJ whole genome shotgun (WGS) entry which is preliminary data.</text>
</comment>
<sequence length="638" mass="74261">MNFIEEIPLFGPGAKVLVGTSLPLDQFCVYILPALPYTASVYEDTHGSIVQELQRELDNEIFEDDESYQENQKNNQDQIQGKVQLFIRNIMLNQLKMNAKRKKMKNDVEKKIFEILQRQQPLNLLMEERKRFANEVGSQIVEEEASKIEAQLQREIGVVEGAPNRVGGLINYPPSFEVDRVREIELQILNQASSPASYSLILLIKAAKRAHPLLAEYLQQILVDRNFMQLGNRLLNVDVSKMMKRDSKRAPVLREMPITLTGNKQIIDQSNRKLIKQPQQLLTPSLYVVGHTPSFIPQNEEDETLDQNQYKNQSIYQTGNELEYEQLIRHKADSFFYKQQIGDQVMVMEDVEYQPAILLKDQDAKEEYFNIQYNSSKQNVEALLRKAKEEVEKLKKSQKSKLVGPFIINKNQQSELSDDDNNKDKDDNNLNTNDSNKQNAIVQLNKQKMDEDDESEKPKRQFQLVPYIRQIPNIAVAATFTNVTRLLAKSSKGFVTRIRWLLHYQVPETVYSLQNVGYPPLQMALFRLMRYLWPVSNQDQENNHAQMWVAQHLTIPLTLGDSWRDFDRLQQQSERTRMQTSGMQARQHLDEFIDQHFNGVLWPTAEEEIKLRLIRKKLKGKQIQNINSKQDIKQETTV</sequence>
<protein>
    <submittedName>
        <fullName evidence="3">Uncharacterized protein</fullName>
    </submittedName>
</protein>
<name>A0A5J4WMW0_9EUKA</name>